<reference evidence="2 3" key="1">
    <citation type="journal article" date="2012" name="BMC Genomics">
        <title>Comparative genomics of the white-rot fungi, Phanerochaete carnosa and P. chrysosporium, to elucidate the genetic basis of the distinct wood types they colonize.</title>
        <authorList>
            <person name="Suzuki H."/>
            <person name="MacDonald J."/>
            <person name="Syed K."/>
            <person name="Salamov A."/>
            <person name="Hori C."/>
            <person name="Aerts A."/>
            <person name="Henrissat B."/>
            <person name="Wiebenga A."/>
            <person name="vanKuyk P.A."/>
            <person name="Barry K."/>
            <person name="Lindquist E."/>
            <person name="LaButti K."/>
            <person name="Lapidus A."/>
            <person name="Lucas S."/>
            <person name="Coutinho P."/>
            <person name="Gong Y."/>
            <person name="Samejima M."/>
            <person name="Mahadevan R."/>
            <person name="Abou-Zaid M."/>
            <person name="de Vries R.P."/>
            <person name="Igarashi K."/>
            <person name="Yadav J.S."/>
            <person name="Grigoriev I.V."/>
            <person name="Master E.R."/>
        </authorList>
    </citation>
    <scope>NUCLEOTIDE SEQUENCE [LARGE SCALE GENOMIC DNA]</scope>
    <source>
        <strain evidence="2 3">HHB-10118-sp</strain>
    </source>
</reference>
<feature type="transmembrane region" description="Helical" evidence="1">
    <location>
        <begin position="72"/>
        <end position="95"/>
    </location>
</feature>
<keyword evidence="1" id="KW-0472">Membrane</keyword>
<dbReference type="RefSeq" id="XP_007397793.1">
    <property type="nucleotide sequence ID" value="XM_007397731.1"/>
</dbReference>
<dbReference type="KEGG" id="pco:PHACADRAFT_210810"/>
<dbReference type="PANTHER" id="PTHR40465">
    <property type="entry name" value="CHROMOSOME 1, WHOLE GENOME SHOTGUN SEQUENCE"/>
    <property type="match status" value="1"/>
</dbReference>
<feature type="transmembrane region" description="Helical" evidence="1">
    <location>
        <begin position="37"/>
        <end position="60"/>
    </location>
</feature>
<dbReference type="InParanoid" id="K5W1T6"/>
<sequence length="164" mass="18108">MSGLSTNMAAGMPRSASSMLLLSTELCSLDSTLGAIVIAEILVAVLYGITSMQVYIYFHCSPRDSRLVKRTIFFLWILSSIYLVFASHAVYYYAVTNFMNPLAATKYSWSLVANLFVGDLIEIIVTLTFAYRIYILSGRKWPLILIILPQVASCIGTIATGVVE</sequence>
<dbReference type="Proteomes" id="UP000008370">
    <property type="component" value="Unassembled WGS sequence"/>
</dbReference>
<organism evidence="2 3">
    <name type="scientific">Phanerochaete carnosa (strain HHB-10118-sp)</name>
    <name type="common">White-rot fungus</name>
    <name type="synonym">Peniophora carnosa</name>
    <dbReference type="NCBI Taxonomy" id="650164"/>
    <lineage>
        <taxon>Eukaryota</taxon>
        <taxon>Fungi</taxon>
        <taxon>Dikarya</taxon>
        <taxon>Basidiomycota</taxon>
        <taxon>Agaricomycotina</taxon>
        <taxon>Agaricomycetes</taxon>
        <taxon>Polyporales</taxon>
        <taxon>Phanerochaetaceae</taxon>
        <taxon>Phanerochaete</taxon>
    </lineage>
</organism>
<dbReference type="OrthoDB" id="2749860at2759"/>
<feature type="transmembrane region" description="Helical" evidence="1">
    <location>
        <begin position="143"/>
        <end position="163"/>
    </location>
</feature>
<proteinExistence type="predicted"/>
<evidence type="ECO:0000313" key="3">
    <source>
        <dbReference type="Proteomes" id="UP000008370"/>
    </source>
</evidence>
<dbReference type="PANTHER" id="PTHR40465:SF1">
    <property type="entry name" value="DUF6534 DOMAIN-CONTAINING PROTEIN"/>
    <property type="match status" value="1"/>
</dbReference>
<accession>K5W1T6</accession>
<evidence type="ECO:0000256" key="1">
    <source>
        <dbReference type="SAM" id="Phobius"/>
    </source>
</evidence>
<keyword evidence="1" id="KW-0812">Transmembrane</keyword>
<dbReference type="AlphaFoldDB" id="K5W1T6"/>
<dbReference type="EMBL" id="JH930474">
    <property type="protein sequence ID" value="EKM53090.1"/>
    <property type="molecule type" value="Genomic_DNA"/>
</dbReference>
<feature type="transmembrane region" description="Helical" evidence="1">
    <location>
        <begin position="107"/>
        <end position="131"/>
    </location>
</feature>
<evidence type="ECO:0000313" key="2">
    <source>
        <dbReference type="EMBL" id="EKM53090.1"/>
    </source>
</evidence>
<dbReference type="STRING" id="650164.K5W1T6"/>
<keyword evidence="3" id="KW-1185">Reference proteome</keyword>
<protein>
    <submittedName>
        <fullName evidence="2">Uncharacterized protein</fullName>
    </submittedName>
</protein>
<dbReference type="GeneID" id="18913026"/>
<gene>
    <name evidence="2" type="ORF">PHACADRAFT_210810</name>
</gene>
<keyword evidence="1" id="KW-1133">Transmembrane helix</keyword>
<name>K5W1T6_PHACS</name>
<dbReference type="HOGENOM" id="CLU_046025_16_1_1"/>